<dbReference type="OrthoDB" id="365071at2759"/>
<evidence type="ECO:0000313" key="3">
    <source>
        <dbReference type="Proteomes" id="UP000003786"/>
    </source>
</evidence>
<gene>
    <name evidence="2" type="ORF">TOT_020000410</name>
</gene>
<evidence type="ECO:0000256" key="1">
    <source>
        <dbReference type="SAM" id="MobiDB-lite"/>
    </source>
</evidence>
<feature type="compositionally biased region" description="Low complexity" evidence="1">
    <location>
        <begin position="627"/>
        <end position="641"/>
    </location>
</feature>
<sequence>MEFLHTMRKVSAMVAETLSKDMVAQCCQSSDIDFQDFLSRSLNLETHLPKLEEIYQMSMMPTMWSDLFGIECRMLANRILLNTNIEVVNLMNTYISRKGVDPAYSQRMNLLGQIYELTTGMYNNTDEALAKGGVAKSDVKSSNLKNTGDKSQDYTLGGTETHSNASTASNTHRQTTTRSQYDFVKSAPEPTQKYAANRNSIDSAVTASTMSTARNDSIQGGYDQASVSGLFSVISNLAVYNERLSKKCAEDRTYYNHCCKKLYYLSEEELLNRPEFVERGRAKATQFLRQFSRAMGIDKCTHNLALLFFDCYLDRLSRDHQRHPLSTWNSVPTDATSDTIYNLRRNYHEYSDEDVLKIAVACYLLAAGLREHWVDLNKDKYLQHAVDMSNNAFTMREVIAVQLDVLNRMPRGFTTIFTCMEYGLFYLSNLKYINHDLSAPYTAKSSGRMEYFDDFLFLESAFNFMVQSGSLCWLYHCLTKWDDYYISKNWNRFIPPSRAAAVLVFHFFVSFFKIDIEKDLVWCRRFCLRVFRMFYDSDLALWYLVFRENISSFLVCLERSSDRMYKMRALFEMSSNVFRSAEASVNSYHARIILEYFGATAASPANNRQAPTKANILTAGQHSASKLPNHSNPLNHPNPLNASKLADASKLANNPLNGHTSVDRSHKPDPPSRNDAMDLDPNRAKGTKSNVNLFGLCYDTISSLFSNIITILRKI</sequence>
<dbReference type="EMBL" id="AP011947">
    <property type="protein sequence ID" value="BAM40148.1"/>
    <property type="molecule type" value="Genomic_DNA"/>
</dbReference>
<organism evidence="2 3">
    <name type="scientific">Theileria orientalis strain Shintoku</name>
    <dbReference type="NCBI Taxonomy" id="869250"/>
    <lineage>
        <taxon>Eukaryota</taxon>
        <taxon>Sar</taxon>
        <taxon>Alveolata</taxon>
        <taxon>Apicomplexa</taxon>
        <taxon>Aconoidasida</taxon>
        <taxon>Piroplasmida</taxon>
        <taxon>Theileriidae</taxon>
        <taxon>Theileria</taxon>
    </lineage>
</organism>
<dbReference type="GeneID" id="20714559"/>
<protein>
    <recommendedName>
        <fullName evidence="4">Cyclin N-terminal domain-containing protein</fullName>
    </recommendedName>
</protein>
<dbReference type="eggNOG" id="ENOG502T17Q">
    <property type="taxonomic scope" value="Eukaryota"/>
</dbReference>
<keyword evidence="3" id="KW-1185">Reference proteome</keyword>
<dbReference type="SUPFAM" id="SSF47954">
    <property type="entry name" value="Cyclin-like"/>
    <property type="match status" value="1"/>
</dbReference>
<name>J4C845_THEOR</name>
<dbReference type="AlphaFoldDB" id="J4C845"/>
<feature type="compositionally biased region" description="Polar residues" evidence="1">
    <location>
        <begin position="651"/>
        <end position="660"/>
    </location>
</feature>
<reference evidence="2 3" key="1">
    <citation type="journal article" date="2012" name="MBio">
        <title>Comparative genome analysis of three eukaryotic parasites with differing abilities to transform leukocytes reveals key mediators of Theileria-induced leukocyte transformation.</title>
        <authorList>
            <person name="Hayashida K."/>
            <person name="Hara Y."/>
            <person name="Abe T."/>
            <person name="Yamasaki C."/>
            <person name="Toyoda A."/>
            <person name="Kosuge T."/>
            <person name="Suzuki Y."/>
            <person name="Sato Y."/>
            <person name="Kawashima S."/>
            <person name="Katayama T."/>
            <person name="Wakaguri H."/>
            <person name="Inoue N."/>
            <person name="Homma K."/>
            <person name="Tada-Umezaki M."/>
            <person name="Yagi Y."/>
            <person name="Fujii Y."/>
            <person name="Habara T."/>
            <person name="Kanehisa M."/>
            <person name="Watanabe H."/>
            <person name="Ito K."/>
            <person name="Gojobori T."/>
            <person name="Sugawara H."/>
            <person name="Imanishi T."/>
            <person name="Weir W."/>
            <person name="Gardner M."/>
            <person name="Pain A."/>
            <person name="Shiels B."/>
            <person name="Hattori M."/>
            <person name="Nene V."/>
            <person name="Sugimoto C."/>
        </authorList>
    </citation>
    <scope>NUCLEOTIDE SEQUENCE [LARGE SCALE GENOMIC DNA]</scope>
    <source>
        <strain evidence="2 3">Shintoku</strain>
    </source>
</reference>
<evidence type="ECO:0000313" key="2">
    <source>
        <dbReference type="EMBL" id="BAM40148.1"/>
    </source>
</evidence>
<accession>J4C845</accession>
<feature type="compositionally biased region" description="Basic and acidic residues" evidence="1">
    <location>
        <begin position="661"/>
        <end position="683"/>
    </location>
</feature>
<evidence type="ECO:0008006" key="4">
    <source>
        <dbReference type="Google" id="ProtNLM"/>
    </source>
</evidence>
<dbReference type="Gene3D" id="1.10.472.10">
    <property type="entry name" value="Cyclin-like"/>
    <property type="match status" value="1"/>
</dbReference>
<dbReference type="Proteomes" id="UP000003786">
    <property type="component" value="Chromosome 2"/>
</dbReference>
<proteinExistence type="predicted"/>
<dbReference type="VEuPathDB" id="PiroplasmaDB:TOT_020000410"/>
<feature type="region of interest" description="Disordered" evidence="1">
    <location>
        <begin position="133"/>
        <end position="195"/>
    </location>
</feature>
<dbReference type="InterPro" id="IPR036915">
    <property type="entry name" value="Cyclin-like_sf"/>
</dbReference>
<feature type="region of interest" description="Disordered" evidence="1">
    <location>
        <begin position="623"/>
        <end position="642"/>
    </location>
</feature>
<feature type="region of interest" description="Disordered" evidence="1">
    <location>
        <begin position="651"/>
        <end position="685"/>
    </location>
</feature>
<dbReference type="RefSeq" id="XP_009690449.1">
    <property type="nucleotide sequence ID" value="XM_009692154.1"/>
</dbReference>
<feature type="compositionally biased region" description="Polar residues" evidence="1">
    <location>
        <begin position="158"/>
        <end position="180"/>
    </location>
</feature>
<dbReference type="KEGG" id="tot:TOT_020000410"/>
<dbReference type="OMA" id="CMEYGLF"/>